<feature type="region of interest" description="Disordered" evidence="1">
    <location>
        <begin position="528"/>
        <end position="581"/>
    </location>
</feature>
<evidence type="ECO:0000313" key="4">
    <source>
        <dbReference type="Proteomes" id="UP000037069"/>
    </source>
</evidence>
<dbReference type="EMBL" id="JRES01000885">
    <property type="protein sequence ID" value="KNC27551.1"/>
    <property type="molecule type" value="Genomic_DNA"/>
</dbReference>
<dbReference type="AlphaFoldDB" id="A0A0L0C5N6"/>
<feature type="compositionally biased region" description="Polar residues" evidence="1">
    <location>
        <begin position="534"/>
        <end position="548"/>
    </location>
</feature>
<keyword evidence="4" id="KW-1185">Reference proteome</keyword>
<dbReference type="OrthoDB" id="5877502at2759"/>
<feature type="region of interest" description="Disordered" evidence="1">
    <location>
        <begin position="726"/>
        <end position="746"/>
    </location>
</feature>
<feature type="compositionally biased region" description="Low complexity" evidence="1">
    <location>
        <begin position="1036"/>
        <end position="1061"/>
    </location>
</feature>
<organism evidence="3 4">
    <name type="scientific">Lucilia cuprina</name>
    <name type="common">Green bottle fly</name>
    <name type="synonym">Australian sheep blowfly</name>
    <dbReference type="NCBI Taxonomy" id="7375"/>
    <lineage>
        <taxon>Eukaryota</taxon>
        <taxon>Metazoa</taxon>
        <taxon>Ecdysozoa</taxon>
        <taxon>Arthropoda</taxon>
        <taxon>Hexapoda</taxon>
        <taxon>Insecta</taxon>
        <taxon>Pterygota</taxon>
        <taxon>Neoptera</taxon>
        <taxon>Endopterygota</taxon>
        <taxon>Diptera</taxon>
        <taxon>Brachycera</taxon>
        <taxon>Muscomorpha</taxon>
        <taxon>Oestroidea</taxon>
        <taxon>Calliphoridae</taxon>
        <taxon>Luciliinae</taxon>
        <taxon>Lucilia</taxon>
    </lineage>
</organism>
<dbReference type="InterPro" id="IPR013087">
    <property type="entry name" value="Znf_C2H2_type"/>
</dbReference>
<feature type="compositionally biased region" description="Low complexity" evidence="1">
    <location>
        <begin position="1101"/>
        <end position="1112"/>
    </location>
</feature>
<feature type="region of interest" description="Disordered" evidence="1">
    <location>
        <begin position="1036"/>
        <end position="1066"/>
    </location>
</feature>
<protein>
    <recommendedName>
        <fullName evidence="2">C2H2-type domain-containing protein</fullName>
    </recommendedName>
</protein>
<evidence type="ECO:0000313" key="3">
    <source>
        <dbReference type="EMBL" id="KNC27551.1"/>
    </source>
</evidence>
<name>A0A0L0C5N6_LUCCU</name>
<sequence length="1112" mass="128586">MTTFGNWPLLERVTNDEFLKILPHLSLEHYFLTQVFIPKKKWINLVDVNFKTCHVKCIVCSKHVRFEDIENHFTHNDHLMSFLHSNAKQFYHPFYTYGKGDIKMARGEEAPQKMRESVLREVNLQMKSFRKECILAKQFADIVQRRSQEVEDDNLIQAAMSKKIENPEDMEVKVTLPFEDIPKLFFCEVSGEWQGLLGYKNLLKKSTFHCNICSMSCCGVESLNSHLNGFTHRLKQLKVLSLRYEDSSKINKNCSIHFGDIFSFSVKRDAKHLQGDKIINNLDTQITKLPNEIAKKVKALDEYVPNELSCTENKHELCERSAIERDGKFEFDKHLGHLGVEYVLKIMKNENDRDPRFECGLCEFVGDGNKMQRHLLYYDHKKKYLDLHYTDTVKKYESSLGHMSFRDFRDVMNEIVDKLSIEIEKQHSRSLPYTVALSDYKVRRPDLIAEAYALLHASQNRGPSFSNVFSIDDIRNLKNAVKEIPERRKYKSIECIIFTIAPKGKVYLNQMNHDPVVRLREYNAKMNKNRQSHCSRSISPTPDLVNNSVRRDGSRNDRLSTRFYDQRSRSRSPISGRHRSSIGRARGVFESSRALNQNIWDAYRREIAIAANEIESAYENYRKNPESHPLYEEEWNSFWQHRKKELEREGLNHRTHNFQPEWVHYFKQRIEVLFGEALHTSQINIRHRLDIPLDAEEDCQRSHEPANRFLVDCHDKERFMATEELDGIQQQRKRRNSSEFKGSATKNKRVFPEQIHVETKNYLNVDESPQSIVTRISDNHSNVVHVLRLMTALEEHLGSLGGKVMDLLSNALQLEKSFRGNSIEFEANVLTPANCQLLETAMEKLKGILFAGLLDEQKISGFNRVIHHTANLLKYAEKKGWRQERREHDRERNTLHHMAGGTQQEHMNVTRNRGGGGGVIPLAGEKALSDTLIDLVTNIPHQTKKQHMNISTEQFVDPSEHQHSMLPVCPPPPTIKGTNISSILFSGYKEQQTISSGLASFNTKLSLDQTNQNQKHRHNQSLHSEFVQMHRNTNSGGNNLYNNSFKNNNDTRTRVNTRSNNGPKIGGGMNNISGSAAQNKNSQFIPNVGQNNAMYQGGGNSNSNWSRWNNIN</sequence>
<feature type="domain" description="C2H2-type" evidence="2">
    <location>
        <begin position="210"/>
        <end position="232"/>
    </location>
</feature>
<comment type="caution">
    <text evidence="3">The sequence shown here is derived from an EMBL/GenBank/DDBJ whole genome shotgun (WGS) entry which is preliminary data.</text>
</comment>
<dbReference type="PROSITE" id="PS00028">
    <property type="entry name" value="ZINC_FINGER_C2H2_1"/>
    <property type="match status" value="1"/>
</dbReference>
<accession>A0A0L0C5N6</accession>
<feature type="compositionally biased region" description="Basic and acidic residues" evidence="1">
    <location>
        <begin position="549"/>
        <end position="568"/>
    </location>
</feature>
<evidence type="ECO:0000256" key="1">
    <source>
        <dbReference type="SAM" id="MobiDB-lite"/>
    </source>
</evidence>
<evidence type="ECO:0000259" key="2">
    <source>
        <dbReference type="PROSITE" id="PS00028"/>
    </source>
</evidence>
<proteinExistence type="predicted"/>
<gene>
    <name evidence="3" type="ORF">FF38_07893</name>
</gene>
<dbReference type="Proteomes" id="UP000037069">
    <property type="component" value="Unassembled WGS sequence"/>
</dbReference>
<reference evidence="3 4" key="1">
    <citation type="journal article" date="2015" name="Nat. Commun.">
        <title>Lucilia cuprina genome unlocks parasitic fly biology to underpin future interventions.</title>
        <authorList>
            <person name="Anstead C.A."/>
            <person name="Korhonen P.K."/>
            <person name="Young N.D."/>
            <person name="Hall R.S."/>
            <person name="Jex A.R."/>
            <person name="Murali S.C."/>
            <person name="Hughes D.S."/>
            <person name="Lee S.F."/>
            <person name="Perry T."/>
            <person name="Stroehlein A.J."/>
            <person name="Ansell B.R."/>
            <person name="Breugelmans B."/>
            <person name="Hofmann A."/>
            <person name="Qu J."/>
            <person name="Dugan S."/>
            <person name="Lee S.L."/>
            <person name="Chao H."/>
            <person name="Dinh H."/>
            <person name="Han Y."/>
            <person name="Doddapaneni H.V."/>
            <person name="Worley K.C."/>
            <person name="Muzny D.M."/>
            <person name="Ioannidis P."/>
            <person name="Waterhouse R.M."/>
            <person name="Zdobnov E.M."/>
            <person name="James P.J."/>
            <person name="Bagnall N.H."/>
            <person name="Kotze A.C."/>
            <person name="Gibbs R.A."/>
            <person name="Richards S."/>
            <person name="Batterham P."/>
            <person name="Gasser R.B."/>
        </authorList>
    </citation>
    <scope>NUCLEOTIDE SEQUENCE [LARGE SCALE GENOMIC DNA]</scope>
    <source>
        <strain evidence="3 4">LS</strain>
        <tissue evidence="3">Full body</tissue>
    </source>
</reference>
<feature type="region of interest" description="Disordered" evidence="1">
    <location>
        <begin position="1093"/>
        <end position="1112"/>
    </location>
</feature>